<name>A0A919XN07_9BACL</name>
<comment type="caution">
    <text evidence="1">The sequence shown here is derived from an EMBL/GenBank/DDBJ whole genome shotgun (WGS) entry which is preliminary data.</text>
</comment>
<dbReference type="EMBL" id="BORR01000002">
    <property type="protein sequence ID" value="GIO35764.1"/>
    <property type="molecule type" value="Genomic_DNA"/>
</dbReference>
<proteinExistence type="predicted"/>
<protein>
    <submittedName>
        <fullName evidence="1">Uncharacterized protein</fullName>
    </submittedName>
</protein>
<dbReference type="Proteomes" id="UP000681162">
    <property type="component" value="Unassembled WGS sequence"/>
</dbReference>
<gene>
    <name evidence="1" type="ORF">J41TS12_06250</name>
</gene>
<organism evidence="1 2">
    <name type="scientific">Paenibacillus antibioticophila</name>
    <dbReference type="NCBI Taxonomy" id="1274374"/>
    <lineage>
        <taxon>Bacteria</taxon>
        <taxon>Bacillati</taxon>
        <taxon>Bacillota</taxon>
        <taxon>Bacilli</taxon>
        <taxon>Bacillales</taxon>
        <taxon>Paenibacillaceae</taxon>
        <taxon>Paenibacillus</taxon>
    </lineage>
</organism>
<accession>A0A919XN07</accession>
<sequence>MNFKKHQIQQLMFEYEHLSCEYDEMVMEALDFLDAKNNGVYFYPETWDFYIDVKGHCWAVNNNN</sequence>
<keyword evidence="2" id="KW-1185">Reference proteome</keyword>
<evidence type="ECO:0000313" key="1">
    <source>
        <dbReference type="EMBL" id="GIO35764.1"/>
    </source>
</evidence>
<dbReference type="AlphaFoldDB" id="A0A919XN07"/>
<evidence type="ECO:0000313" key="2">
    <source>
        <dbReference type="Proteomes" id="UP000681162"/>
    </source>
</evidence>
<reference evidence="1 2" key="1">
    <citation type="submission" date="2021-03" db="EMBL/GenBank/DDBJ databases">
        <title>Antimicrobial resistance genes in bacteria isolated from Japanese honey, and their potential for conferring macrolide and lincosamide resistance in the American foulbrood pathogen Paenibacillus larvae.</title>
        <authorList>
            <person name="Okamoto M."/>
            <person name="Kumagai M."/>
            <person name="Kanamori H."/>
            <person name="Takamatsu D."/>
        </authorList>
    </citation>
    <scope>NUCLEOTIDE SEQUENCE [LARGE SCALE GENOMIC DNA]</scope>
    <source>
        <strain evidence="1 2">J41TS12</strain>
    </source>
</reference>